<feature type="compositionally biased region" description="Polar residues" evidence="13">
    <location>
        <begin position="75"/>
        <end position="88"/>
    </location>
</feature>
<dbReference type="GO" id="GO:0006869">
    <property type="term" value="P:lipid transport"/>
    <property type="evidence" value="ECO:0007669"/>
    <property type="project" value="UniProtKB-KW"/>
</dbReference>
<feature type="compositionally biased region" description="Polar residues" evidence="13">
    <location>
        <begin position="174"/>
        <end position="190"/>
    </location>
</feature>
<dbReference type="FunCoup" id="D5GG14">
    <property type="interactions" value="41"/>
</dbReference>
<evidence type="ECO:0000256" key="8">
    <source>
        <dbReference type="ARBA" id="ARBA00023055"/>
    </source>
</evidence>
<evidence type="ECO:0000256" key="2">
    <source>
        <dbReference type="ARBA" id="ARBA00004623"/>
    </source>
</evidence>
<dbReference type="GO" id="GO:0061709">
    <property type="term" value="P:reticulophagy"/>
    <property type="evidence" value="ECO:0007669"/>
    <property type="project" value="TreeGrafter"/>
</dbReference>
<feature type="compositionally biased region" description="Polar residues" evidence="13">
    <location>
        <begin position="385"/>
        <end position="415"/>
    </location>
</feature>
<dbReference type="HOGENOM" id="CLU_000626_1_0_1"/>
<feature type="region of interest" description="Disordered" evidence="13">
    <location>
        <begin position="70"/>
        <end position="274"/>
    </location>
</feature>
<evidence type="ECO:0000256" key="7">
    <source>
        <dbReference type="ARBA" id="ARBA00023006"/>
    </source>
</evidence>
<dbReference type="PANTHER" id="PTHR13190:SF1">
    <property type="entry name" value="AUTOPHAGY-RELATED 2, ISOFORM A"/>
    <property type="match status" value="1"/>
</dbReference>
<feature type="compositionally biased region" description="Low complexity" evidence="13">
    <location>
        <begin position="89"/>
        <end position="100"/>
    </location>
</feature>
<feature type="region of interest" description="Disordered" evidence="13">
    <location>
        <begin position="288"/>
        <end position="321"/>
    </location>
</feature>
<keyword evidence="15" id="KW-1185">Reference proteome</keyword>
<evidence type="ECO:0000256" key="3">
    <source>
        <dbReference type="ARBA" id="ARBA00009714"/>
    </source>
</evidence>
<feature type="region of interest" description="Disordered" evidence="13">
    <location>
        <begin position="1450"/>
        <end position="1487"/>
    </location>
</feature>
<evidence type="ECO:0000313" key="15">
    <source>
        <dbReference type="Proteomes" id="UP000006911"/>
    </source>
</evidence>
<dbReference type="Pfam" id="PF13329">
    <property type="entry name" value="ATG2_CAD"/>
    <property type="match status" value="2"/>
</dbReference>
<comment type="similarity">
    <text evidence="3">Belongs to the ATG2 family.</text>
</comment>
<comment type="subcellular location">
    <subcellularLocation>
        <location evidence="1">Endoplasmic reticulum membrane</location>
        <topology evidence="1">Peripheral membrane protein</topology>
    </subcellularLocation>
    <subcellularLocation>
        <location evidence="2">Preautophagosomal structure membrane</location>
        <topology evidence="2">Peripheral membrane protein</topology>
    </subcellularLocation>
</comment>
<dbReference type="GO" id="GO:0034727">
    <property type="term" value="P:piecemeal microautophagy of the nucleus"/>
    <property type="evidence" value="ECO:0007669"/>
    <property type="project" value="TreeGrafter"/>
</dbReference>
<dbReference type="InParanoid" id="D5GG14"/>
<keyword evidence="8" id="KW-0445">Lipid transport</keyword>
<feature type="region of interest" description="Disordered" evidence="13">
    <location>
        <begin position="383"/>
        <end position="454"/>
    </location>
</feature>
<feature type="compositionally biased region" description="Polar residues" evidence="13">
    <location>
        <begin position="1453"/>
        <end position="1469"/>
    </location>
</feature>
<dbReference type="Proteomes" id="UP000006911">
    <property type="component" value="Unassembled WGS sequence"/>
</dbReference>
<proteinExistence type="inferred from homology"/>
<dbReference type="eggNOG" id="KOG2993">
    <property type="taxonomic scope" value="Eukaryota"/>
</dbReference>
<feature type="compositionally biased region" description="Basic and acidic residues" evidence="13">
    <location>
        <begin position="245"/>
        <end position="254"/>
    </location>
</feature>
<evidence type="ECO:0000256" key="6">
    <source>
        <dbReference type="ARBA" id="ARBA00022824"/>
    </source>
</evidence>
<dbReference type="GO" id="GO:0000422">
    <property type="term" value="P:autophagy of mitochondrion"/>
    <property type="evidence" value="ECO:0007669"/>
    <property type="project" value="TreeGrafter"/>
</dbReference>
<evidence type="ECO:0000256" key="12">
    <source>
        <dbReference type="ARBA" id="ARBA00024631"/>
    </source>
</evidence>
<dbReference type="GO" id="GO:0000045">
    <property type="term" value="P:autophagosome assembly"/>
    <property type="evidence" value="ECO:0007669"/>
    <property type="project" value="TreeGrafter"/>
</dbReference>
<accession>D5GG14</accession>
<protein>
    <recommendedName>
        <fullName evidence="4">Autophagy-related protein 2</fullName>
    </recommendedName>
</protein>
<comment type="catalytic activity">
    <reaction evidence="12">
        <text>a 1,2-diacyl-sn-glycero-3-phosphocholine(in) = a 1,2-diacyl-sn-glycero-3-phosphocholine(out)</text>
        <dbReference type="Rhea" id="RHEA:38571"/>
        <dbReference type="ChEBI" id="CHEBI:57643"/>
    </reaction>
</comment>
<evidence type="ECO:0000256" key="5">
    <source>
        <dbReference type="ARBA" id="ARBA00022448"/>
    </source>
</evidence>
<evidence type="ECO:0000313" key="14">
    <source>
        <dbReference type="EMBL" id="CAZ83457.1"/>
    </source>
</evidence>
<evidence type="ECO:0000256" key="10">
    <source>
        <dbReference type="ARBA" id="ARBA00024479"/>
    </source>
</evidence>
<feature type="compositionally biased region" description="Acidic residues" evidence="13">
    <location>
        <begin position="155"/>
        <end position="168"/>
    </location>
</feature>
<comment type="catalytic activity">
    <reaction evidence="10">
        <text>a 1,2-diacyl-sn-glycero-3-phospho-L-serine(in) = a 1,2-diacyl-sn-glycero-3-phospho-L-serine(out)</text>
        <dbReference type="Rhea" id="RHEA:38663"/>
        <dbReference type="ChEBI" id="CHEBI:57262"/>
    </reaction>
</comment>
<comment type="catalytic activity">
    <reaction evidence="11">
        <text>a 1,2-diacyl-sn-glycero-3-phosphoethanolamine(in) = a 1,2-diacyl-sn-glycero-3-phosphoethanolamine(out)</text>
        <dbReference type="Rhea" id="RHEA:38895"/>
        <dbReference type="ChEBI" id="CHEBI:64612"/>
    </reaction>
</comment>
<dbReference type="RefSeq" id="XP_002839266.1">
    <property type="nucleotide sequence ID" value="XM_002839220.1"/>
</dbReference>
<dbReference type="GO" id="GO:0061908">
    <property type="term" value="C:phagophore"/>
    <property type="evidence" value="ECO:0007669"/>
    <property type="project" value="TreeGrafter"/>
</dbReference>
<dbReference type="OMA" id="AVWKRAP"/>
<feature type="compositionally biased region" description="Polar residues" evidence="13">
    <location>
        <begin position="110"/>
        <end position="122"/>
    </location>
</feature>
<dbReference type="EMBL" id="FN430231">
    <property type="protein sequence ID" value="CAZ83457.1"/>
    <property type="molecule type" value="Genomic_DNA"/>
</dbReference>
<feature type="compositionally biased region" description="Acidic residues" evidence="13">
    <location>
        <begin position="195"/>
        <end position="206"/>
    </location>
</feature>
<evidence type="ECO:0000256" key="9">
    <source>
        <dbReference type="ARBA" id="ARBA00023136"/>
    </source>
</evidence>
<dbReference type="GeneID" id="9181802"/>
<feature type="compositionally biased region" description="Acidic residues" evidence="13">
    <location>
        <begin position="311"/>
        <end position="321"/>
    </location>
</feature>
<reference evidence="14 15" key="1">
    <citation type="journal article" date="2010" name="Nature">
        <title>Perigord black truffle genome uncovers evolutionary origins and mechanisms of symbiosis.</title>
        <authorList>
            <person name="Martin F."/>
            <person name="Kohler A."/>
            <person name="Murat C."/>
            <person name="Balestrini R."/>
            <person name="Coutinho P.M."/>
            <person name="Jaillon O."/>
            <person name="Montanini B."/>
            <person name="Morin E."/>
            <person name="Noel B."/>
            <person name="Percudani R."/>
            <person name="Porcel B."/>
            <person name="Rubini A."/>
            <person name="Amicucci A."/>
            <person name="Amselem J."/>
            <person name="Anthouard V."/>
            <person name="Arcioni S."/>
            <person name="Artiguenave F."/>
            <person name="Aury J.M."/>
            <person name="Ballario P."/>
            <person name="Bolchi A."/>
            <person name="Brenna A."/>
            <person name="Brun A."/>
            <person name="Buee M."/>
            <person name="Cantarel B."/>
            <person name="Chevalier G."/>
            <person name="Couloux A."/>
            <person name="Da Silva C."/>
            <person name="Denoeud F."/>
            <person name="Duplessis S."/>
            <person name="Ghignone S."/>
            <person name="Hilselberger B."/>
            <person name="Iotti M."/>
            <person name="Marcais B."/>
            <person name="Mello A."/>
            <person name="Miranda M."/>
            <person name="Pacioni G."/>
            <person name="Quesneville H."/>
            <person name="Riccioni C."/>
            <person name="Ruotolo R."/>
            <person name="Splivallo R."/>
            <person name="Stocchi V."/>
            <person name="Tisserant E."/>
            <person name="Viscomi A.R."/>
            <person name="Zambonelli A."/>
            <person name="Zampieri E."/>
            <person name="Henrissat B."/>
            <person name="Lebrun M.H."/>
            <person name="Paolocci F."/>
            <person name="Bonfante P."/>
            <person name="Ottonello S."/>
            <person name="Wincker P."/>
        </authorList>
    </citation>
    <scope>NUCLEOTIDE SEQUENCE [LARGE SCALE GENOMIC DNA]</scope>
    <source>
        <strain evidence="14 15">Mel28</strain>
    </source>
</reference>
<organism evidence="14 15">
    <name type="scientific">Tuber melanosporum (strain Mel28)</name>
    <name type="common">Perigord black truffle</name>
    <dbReference type="NCBI Taxonomy" id="656061"/>
    <lineage>
        <taxon>Eukaryota</taxon>
        <taxon>Fungi</taxon>
        <taxon>Dikarya</taxon>
        <taxon>Ascomycota</taxon>
        <taxon>Pezizomycotina</taxon>
        <taxon>Pezizomycetes</taxon>
        <taxon>Pezizales</taxon>
        <taxon>Tuberaceae</taxon>
        <taxon>Tuber</taxon>
    </lineage>
</organism>
<dbReference type="GO" id="GO:0032266">
    <property type="term" value="F:phosphatidylinositol-3-phosphate binding"/>
    <property type="evidence" value="ECO:0007669"/>
    <property type="project" value="TreeGrafter"/>
</dbReference>
<dbReference type="KEGG" id="tml:GSTUM_00007150001"/>
<name>D5GG14_TUBMM</name>
<evidence type="ECO:0000256" key="1">
    <source>
        <dbReference type="ARBA" id="ARBA00004406"/>
    </source>
</evidence>
<dbReference type="PANTHER" id="PTHR13190">
    <property type="entry name" value="AUTOPHAGY-RELATED 2, ISOFORM A"/>
    <property type="match status" value="1"/>
</dbReference>
<feature type="compositionally biased region" description="Basic and acidic residues" evidence="13">
    <location>
        <begin position="297"/>
        <end position="310"/>
    </location>
</feature>
<dbReference type="GO" id="GO:0043495">
    <property type="term" value="F:protein-membrane adaptor activity"/>
    <property type="evidence" value="ECO:0007669"/>
    <property type="project" value="TreeGrafter"/>
</dbReference>
<evidence type="ECO:0000256" key="11">
    <source>
        <dbReference type="ARBA" id="ARBA00024615"/>
    </source>
</evidence>
<dbReference type="GO" id="GO:0005789">
    <property type="term" value="C:endoplasmic reticulum membrane"/>
    <property type="evidence" value="ECO:0007669"/>
    <property type="project" value="UniProtKB-SubCell"/>
</dbReference>
<evidence type="ECO:0000256" key="13">
    <source>
        <dbReference type="SAM" id="MobiDB-lite"/>
    </source>
</evidence>
<dbReference type="STRING" id="656061.D5GG14"/>
<feature type="compositionally biased region" description="Low complexity" evidence="13">
    <location>
        <begin position="428"/>
        <end position="443"/>
    </location>
</feature>
<gene>
    <name evidence="14" type="ORF">GSTUM_00007150001</name>
</gene>
<evidence type="ECO:0000256" key="4">
    <source>
        <dbReference type="ARBA" id="ARBA00018070"/>
    </source>
</evidence>
<keyword evidence="6" id="KW-0256">Endoplasmic reticulum</keyword>
<dbReference type="GO" id="GO:0061723">
    <property type="term" value="P:glycophagy"/>
    <property type="evidence" value="ECO:0007669"/>
    <property type="project" value="TreeGrafter"/>
</dbReference>
<dbReference type="InterPro" id="IPR026849">
    <property type="entry name" value="ATG2"/>
</dbReference>
<dbReference type="GO" id="GO:0034045">
    <property type="term" value="C:phagophore assembly site membrane"/>
    <property type="evidence" value="ECO:0007669"/>
    <property type="project" value="UniProtKB-SubCell"/>
</dbReference>
<sequence length="1891" mass="205519">MEDMDVEGVTNIAPAGSAGVSELKAKRRKEGKRCITLENIRGYIISDPSLFESPSSPEASAMFGTMSEMTERGMEQSTDGIIRSNSVDSTTASTSTIRTPTPQPPPGSASLGTTLDSSNPSTHRGREIIVDDLGEGAQVGKEDGLDGSLFPDSDALADSEDSSSDEELAFAPIRSTNKTHPPLRSPSQALRTMPDEYDDEDSEDEGGATFASGTFFLEQPRSPVHIPTGSVKPLVLDPDPTVSQLDKHPSDHDSNSSGDDEMDAETSRLLSESTLFTHSEAGSLYLSATSGVLHDSLPSERDEEMGRRKDEEDEEEVGEEEIDARLDKLLSCGIRTPASGATESSSPDVPAAGLASEAGSYKVEKRLRKQVFDLNTIEIFLPSLSGESGTPVDISSSMTESASSLRGASHMSDSSHPPIPGAFSMYASSRPSRFPSSKPATAPSSPPNPAPRKPAVRILDAHHQTRPRNYLPGETRPDIEVVVGDIDVSVDVVTAKILRMISETLSVAFAEGPIEEPKSRGKPAIDKPDTATDGGLCLEVAIGAIGLRVLQNLVGVYITEHSEEEDKTGAEGGVDEHLILGCVLRQIKVSHKVLQKNVTTTKIDIKTFTLGDGKIDYLSFIQPPPTAAKSRKRGSHPPLATGSVPENDVTLIISQSLVKKRINVITLPLKVQLNLLNLEETLRAFGGFGGFMASTSASTATISMGRPTESPDRGGFVPEAPLVVHTKVDCKIGGLMVEVVGETGKIALEATPLKIRSETSDQSSISLSMDKIAIYGPVAPWDSPSVPIDANILVENTRVEFLGTPEQEDLGRLLELLTPSKDRYEADDDILIDTLLRQREQGSLLRIGVGAIKVEIGDIGMGEKLKELGNEVAKVLTVTEFVAQDERPGLLTLLNIDSLYGKADLGPGVGLLEVHIRGVGIAHVSLPSLVALAIMQMNVRRNGEEELVGEGLERRIYDKADEGKPMLMVRMVGDDPEPVIKLKFWNLRVEYRVETLMSMMRAPENASAEVLAQEMVQSIVHIAEEKAATVQGPPLGFDIILKDCVLGLNPLGLKSRALVALTDSRLQAALPNGGMLSAGLEIKKANLMVVDDVSNLAPPSERHGSRRRGEPIDRHLMGYTAMGYVSVITISSAMATLCVVEMGGAGGEKAVDLEIHDKLLLMESCADSTQTLVAIVNGLKPPLPEGEEVKYCTEVMPVDMLRSLTEDAFVHPSRTRAQETPFRMDDEDGDMVVDDVPSNLTFVESYYGHNTSSTSEASTYSKDELADSMLDEDLGKLAPGRSKPPGIGEKGMLASFTEQVHVLDDSPLSIVGDYVKQSERQRQASMASKRPARETVNKWDSFRKRYVPSRGIDGRAQYFPLRVKIRDVHVIWNLHDGYDWQRTREAINQAVRDLENKALERKNRQVSFDASDDDGSEIGDFLFNSIYIGVPNNRGPGDLASAISKNFDDHMSETSMGTSIPESRPSSHSRNTEFGGGHRGSGRHLRLGRSRSHKMQIELKGLCLDFLLFPPDMGETQSSVDLRVRDLEIFDNIPASTWRKFVTYMQDAGVRETGSNMVHVEIMNVKPVPGFEIPAKKYTVRLPFFEFKDDSIAPPASPAEIPFLQRVEVNSIRIKLDYKPKKVDYTGLRSGRTTEFMNFFILEEADMVLRHVVLFGISGFPRMGEELNATWMPDIRSHQLGDVLAGVAPVRSLVNLGSGMKDLVVVPMREYQKDGRIVRSLQKGAWRFAKTTTSELVRLGAKVAVGTQNMLQNAEGLFVPTILDDGTESVEYLISDSEEEGDMGPNEHGQKKAISLYADQPLTVAQGLRGAGDSLRRNFGNARDAIMAVPVDIAERGSAQGAAKAVVRAAPVAIIRPMIGATEAVSRTLLGVTNALDPDQKRRVDDKYKKH</sequence>
<keyword evidence="5" id="KW-0813">Transport</keyword>
<keyword evidence="7" id="KW-0072">Autophagy</keyword>
<keyword evidence="9" id="KW-0472">Membrane</keyword>